<evidence type="ECO:0000313" key="11">
    <source>
        <dbReference type="EMBL" id="AKL97240.1"/>
    </source>
</evidence>
<dbReference type="Proteomes" id="UP000035704">
    <property type="component" value="Chromosome"/>
</dbReference>
<dbReference type="FunFam" id="3.40.50.300:FF:000224">
    <property type="entry name" value="Energy-coupling factor transporter ATP-binding protein EcfA"/>
    <property type="match status" value="1"/>
</dbReference>
<dbReference type="STRING" id="84022.CACET_c38120"/>
<evidence type="ECO:0000256" key="2">
    <source>
        <dbReference type="ARBA" id="ARBA00005417"/>
    </source>
</evidence>
<gene>
    <name evidence="11" type="ORF">CACET_c38120</name>
</gene>
<evidence type="ECO:0000256" key="1">
    <source>
        <dbReference type="ARBA" id="ARBA00004202"/>
    </source>
</evidence>
<dbReference type="SUPFAM" id="SSF52540">
    <property type="entry name" value="P-loop containing nucleoside triphosphate hydrolases"/>
    <property type="match status" value="1"/>
</dbReference>
<evidence type="ECO:0000256" key="10">
    <source>
        <dbReference type="RuleBase" id="RU364103"/>
    </source>
</evidence>
<comment type="function">
    <text evidence="9">Probably part of an ABC transporter complex. Responsible for energy coupling to the transport system.</text>
</comment>
<dbReference type="PANTHER" id="PTHR43553">
    <property type="entry name" value="HEAVY METAL TRANSPORTER"/>
    <property type="match status" value="1"/>
</dbReference>
<comment type="subcellular location">
    <subcellularLocation>
        <location evidence="1 10">Cell membrane</location>
        <topology evidence="1 10">Peripheral membrane protein</topology>
    </subcellularLocation>
</comment>
<dbReference type="Gene3D" id="3.40.50.300">
    <property type="entry name" value="P-loop containing nucleotide triphosphate hydrolases"/>
    <property type="match status" value="1"/>
</dbReference>
<dbReference type="InterPro" id="IPR003593">
    <property type="entry name" value="AAA+_ATPase"/>
</dbReference>
<dbReference type="GO" id="GO:0016887">
    <property type="term" value="F:ATP hydrolysis activity"/>
    <property type="evidence" value="ECO:0007669"/>
    <property type="project" value="InterPro"/>
</dbReference>
<keyword evidence="12" id="KW-1185">Reference proteome</keyword>
<evidence type="ECO:0000256" key="6">
    <source>
        <dbReference type="ARBA" id="ARBA00022840"/>
    </source>
</evidence>
<sequence length="269" mass="29984">MTILEIKDLSYTYSDQTAALEKISFSVKERKKIAILGANGSGKSTLLQHLNGLILPQAGIVSIKDTIICKKNLSFIRKTVGIVFDNPEDQLFSTTVYEDIAFGPRNLGYTEEKVQECVERAISLVNIQDLSHRPPYNLSLGQKKKVAIAGVVAMEPEIMVFDEPFSGLDPYSLEQFIYLLDNLYDAGHTLLITTHDVDIAYGWADECILLKEGKVLAQGPMDLLEDQLLMKKARLKVPSLCQIFHDTNMQPKTIGEAREALNKLLNPPS</sequence>
<keyword evidence="7" id="KW-1278">Translocase</keyword>
<dbReference type="GO" id="GO:0043190">
    <property type="term" value="C:ATP-binding cassette (ABC) transporter complex"/>
    <property type="evidence" value="ECO:0007669"/>
    <property type="project" value="TreeGrafter"/>
</dbReference>
<dbReference type="InterPro" id="IPR017871">
    <property type="entry name" value="ABC_transporter-like_CS"/>
</dbReference>
<dbReference type="InterPro" id="IPR003439">
    <property type="entry name" value="ABC_transporter-like_ATP-bd"/>
</dbReference>
<evidence type="ECO:0000256" key="7">
    <source>
        <dbReference type="ARBA" id="ARBA00022967"/>
    </source>
</evidence>
<dbReference type="EMBL" id="CP009687">
    <property type="protein sequence ID" value="AKL97240.1"/>
    <property type="molecule type" value="Genomic_DNA"/>
</dbReference>
<dbReference type="InterPro" id="IPR005876">
    <property type="entry name" value="Co_trans_ATP-bd"/>
</dbReference>
<dbReference type="PANTHER" id="PTHR43553:SF24">
    <property type="entry name" value="ENERGY-COUPLING FACTOR TRANSPORTER ATP-BINDING PROTEIN ECFA1"/>
    <property type="match status" value="1"/>
</dbReference>
<evidence type="ECO:0000256" key="4">
    <source>
        <dbReference type="ARBA" id="ARBA00022475"/>
    </source>
</evidence>
<protein>
    <recommendedName>
        <fullName evidence="10">ABC transporter ATP-binding protein</fullName>
    </recommendedName>
</protein>
<dbReference type="GO" id="GO:0005524">
    <property type="term" value="F:ATP binding"/>
    <property type="evidence" value="ECO:0007669"/>
    <property type="project" value="UniProtKB-UniRule"/>
</dbReference>
<dbReference type="GO" id="GO:0042626">
    <property type="term" value="F:ATPase-coupled transmembrane transporter activity"/>
    <property type="evidence" value="ECO:0007669"/>
    <property type="project" value="TreeGrafter"/>
</dbReference>
<accession>A0A0D8I866</accession>
<evidence type="ECO:0000256" key="8">
    <source>
        <dbReference type="ARBA" id="ARBA00023136"/>
    </source>
</evidence>
<dbReference type="InterPro" id="IPR027417">
    <property type="entry name" value="P-loop_NTPase"/>
</dbReference>
<dbReference type="PROSITE" id="PS50893">
    <property type="entry name" value="ABC_TRANSPORTER_2"/>
    <property type="match status" value="1"/>
</dbReference>
<keyword evidence="5 10" id="KW-0547">Nucleotide-binding</keyword>
<dbReference type="CDD" id="cd03225">
    <property type="entry name" value="ABC_cobalt_CbiO_domain1"/>
    <property type="match status" value="1"/>
</dbReference>
<evidence type="ECO:0000256" key="3">
    <source>
        <dbReference type="ARBA" id="ARBA00022448"/>
    </source>
</evidence>
<comment type="function">
    <text evidence="10">Part of an ABC transporter complex. Responsible for energy coupling to the transport system.</text>
</comment>
<keyword evidence="8 10" id="KW-0472">Membrane</keyword>
<dbReference type="NCBIfam" id="TIGR01166">
    <property type="entry name" value="cbiO"/>
    <property type="match status" value="1"/>
</dbReference>
<evidence type="ECO:0000313" key="12">
    <source>
        <dbReference type="Proteomes" id="UP000035704"/>
    </source>
</evidence>
<dbReference type="InterPro" id="IPR050095">
    <property type="entry name" value="ECF_ABC_transporter_ATP-bd"/>
</dbReference>
<keyword evidence="4 10" id="KW-1003">Cell membrane</keyword>
<proteinExistence type="inferred from homology"/>
<organism evidence="11 12">
    <name type="scientific">Clostridium aceticum</name>
    <dbReference type="NCBI Taxonomy" id="84022"/>
    <lineage>
        <taxon>Bacteria</taxon>
        <taxon>Bacillati</taxon>
        <taxon>Bacillota</taxon>
        <taxon>Clostridia</taxon>
        <taxon>Eubacteriales</taxon>
        <taxon>Clostridiaceae</taxon>
        <taxon>Clostridium</taxon>
    </lineage>
</organism>
<dbReference type="PROSITE" id="PS00211">
    <property type="entry name" value="ABC_TRANSPORTER_1"/>
    <property type="match status" value="1"/>
</dbReference>
<dbReference type="OrthoDB" id="9784332at2"/>
<dbReference type="GO" id="GO:0006824">
    <property type="term" value="P:cobalt ion transport"/>
    <property type="evidence" value="ECO:0007669"/>
    <property type="project" value="InterPro"/>
</dbReference>
<dbReference type="PATRIC" id="fig|84022.5.peg.1061"/>
<dbReference type="Pfam" id="PF00005">
    <property type="entry name" value="ABC_tran"/>
    <property type="match status" value="1"/>
</dbReference>
<dbReference type="AlphaFoldDB" id="A0A0D8I866"/>
<evidence type="ECO:0000256" key="5">
    <source>
        <dbReference type="ARBA" id="ARBA00022741"/>
    </source>
</evidence>
<dbReference type="RefSeq" id="WP_044825576.1">
    <property type="nucleotide sequence ID" value="NZ_CP009687.1"/>
</dbReference>
<name>A0A0D8I866_9CLOT</name>
<reference evidence="11 12" key="1">
    <citation type="submission" date="2014-10" db="EMBL/GenBank/DDBJ databases">
        <title>Genome sequence of Clostridium aceticum DSM 1496.</title>
        <authorList>
            <person name="Poehlein A."/>
            <person name="Schiel-Bengelsdorf B."/>
            <person name="Gottschalk G."/>
            <person name="Duerre P."/>
            <person name="Daniel R."/>
        </authorList>
    </citation>
    <scope>NUCLEOTIDE SEQUENCE [LARGE SCALE GENOMIC DNA]</scope>
    <source>
        <strain evidence="11 12">DSM 1496</strain>
    </source>
</reference>
<dbReference type="KEGG" id="cace:CACET_c38120"/>
<dbReference type="SMART" id="SM00382">
    <property type="entry name" value="AAA"/>
    <property type="match status" value="1"/>
</dbReference>
<keyword evidence="3 10" id="KW-0813">Transport</keyword>
<dbReference type="InterPro" id="IPR015856">
    <property type="entry name" value="ABC_transpr_CbiO/EcfA_su"/>
</dbReference>
<evidence type="ECO:0000256" key="9">
    <source>
        <dbReference type="ARBA" id="ARBA00025157"/>
    </source>
</evidence>
<keyword evidence="6 10" id="KW-0067">ATP-binding</keyword>
<comment type="similarity">
    <text evidence="2 10">Belongs to the ABC transporter superfamily.</text>
</comment>